<dbReference type="EMBL" id="AMCI01000329">
    <property type="protein sequence ID" value="EJX09755.1"/>
    <property type="molecule type" value="Genomic_DNA"/>
</dbReference>
<dbReference type="InterPro" id="IPR034904">
    <property type="entry name" value="FSCA_dom_sf"/>
</dbReference>
<dbReference type="Pfam" id="PF01883">
    <property type="entry name" value="FeS_assembly_P"/>
    <property type="match status" value="1"/>
</dbReference>
<dbReference type="AlphaFoldDB" id="J9H6L6"/>
<feature type="domain" description="MIP18 family-like" evidence="1">
    <location>
        <begin position="7"/>
        <end position="79"/>
    </location>
</feature>
<protein>
    <submittedName>
        <fullName evidence="2">FeS assembly SUF system protein</fullName>
    </submittedName>
</protein>
<reference evidence="2" key="1">
    <citation type="journal article" date="2012" name="PLoS ONE">
        <title>Gene sets for utilization of primary and secondary nutrition supplies in the distal gut of endangered iberian lynx.</title>
        <authorList>
            <person name="Alcaide M."/>
            <person name="Messina E."/>
            <person name="Richter M."/>
            <person name="Bargiela R."/>
            <person name="Peplies J."/>
            <person name="Huws S.A."/>
            <person name="Newbold C.J."/>
            <person name="Golyshin P.N."/>
            <person name="Simon M.A."/>
            <person name="Lopez G."/>
            <person name="Yakimov M.M."/>
            <person name="Ferrer M."/>
        </authorList>
    </citation>
    <scope>NUCLEOTIDE SEQUENCE</scope>
</reference>
<dbReference type="PANTHER" id="PTHR42831">
    <property type="entry name" value="FE-S PROTEIN MATURATION AUXILIARY FACTOR YITW"/>
    <property type="match status" value="1"/>
</dbReference>
<organism evidence="2">
    <name type="scientific">gut metagenome</name>
    <dbReference type="NCBI Taxonomy" id="749906"/>
    <lineage>
        <taxon>unclassified sequences</taxon>
        <taxon>metagenomes</taxon>
        <taxon>organismal metagenomes</taxon>
    </lineage>
</organism>
<evidence type="ECO:0000313" key="2">
    <source>
        <dbReference type="EMBL" id="EJX09755.1"/>
    </source>
</evidence>
<dbReference type="InterPro" id="IPR052339">
    <property type="entry name" value="Fe-S_Maturation_MIP18"/>
</dbReference>
<dbReference type="Gene3D" id="3.30.300.130">
    <property type="entry name" value="Fe-S cluster assembly (FSCA)"/>
    <property type="match status" value="1"/>
</dbReference>
<proteinExistence type="predicted"/>
<accession>J9H6L6</accession>
<dbReference type="InterPro" id="IPR002744">
    <property type="entry name" value="MIP18-like"/>
</dbReference>
<sequence length="103" mass="11622">MTKFEIEEKIVAMLKTVYDPEIPVNIYDLGLIYKIDVADNGDATIDMTLTAPNCPAADFIMEDVRMKIESIEGVNSATINLVFEPEWDKDMMSEEAKLELGFL</sequence>
<dbReference type="PANTHER" id="PTHR42831:SF1">
    <property type="entry name" value="FE-S PROTEIN MATURATION AUXILIARY FACTOR YITW"/>
    <property type="match status" value="1"/>
</dbReference>
<name>J9H6L6_9ZZZZ</name>
<evidence type="ECO:0000259" key="1">
    <source>
        <dbReference type="Pfam" id="PF01883"/>
    </source>
</evidence>
<dbReference type="SUPFAM" id="SSF117916">
    <property type="entry name" value="Fe-S cluster assembly (FSCA) domain-like"/>
    <property type="match status" value="1"/>
</dbReference>
<gene>
    <name evidence="2" type="ORF">EVA_02144</name>
</gene>
<comment type="caution">
    <text evidence="2">The sequence shown here is derived from an EMBL/GenBank/DDBJ whole genome shotgun (WGS) entry which is preliminary data.</text>
</comment>